<reference evidence="1" key="1">
    <citation type="submission" date="2021-01" db="EMBL/GenBank/DDBJ databases">
        <title>Modified the classification status of verrucomicrobia.</title>
        <authorList>
            <person name="Feng X."/>
        </authorList>
    </citation>
    <scope>NUCLEOTIDE SEQUENCE</scope>
    <source>
        <strain evidence="1">KCTC 22041</strain>
    </source>
</reference>
<gene>
    <name evidence="1" type="ORF">JIN85_14755</name>
</gene>
<evidence type="ECO:0000313" key="1">
    <source>
        <dbReference type="EMBL" id="MBK1883675.1"/>
    </source>
</evidence>
<sequence>MSENSTVAEIDPAQAIEAYRAKRKAANGDKRTNQKVLSPGTFNRELQTALAEIYSTEEISAYIDSLLVATFKGQPDNRTRLAALTLLMAYLVGKPVERQEVVSVNVDADSLVGIEERLRTSPTLCRALGDALERVKNEQAVEVGSNNG</sequence>
<accession>A0A934S5X1</accession>
<evidence type="ECO:0000313" key="2">
    <source>
        <dbReference type="Proteomes" id="UP000603141"/>
    </source>
</evidence>
<dbReference type="EMBL" id="JAENIJ010000025">
    <property type="protein sequence ID" value="MBK1883675.1"/>
    <property type="molecule type" value="Genomic_DNA"/>
</dbReference>
<comment type="caution">
    <text evidence="1">The sequence shown here is derived from an EMBL/GenBank/DDBJ whole genome shotgun (WGS) entry which is preliminary data.</text>
</comment>
<protein>
    <submittedName>
        <fullName evidence="1">Uncharacterized protein</fullName>
    </submittedName>
</protein>
<dbReference type="AlphaFoldDB" id="A0A934S5X1"/>
<name>A0A934S5X1_9BACT</name>
<keyword evidence="2" id="KW-1185">Reference proteome</keyword>
<dbReference type="RefSeq" id="WP_200272062.1">
    <property type="nucleotide sequence ID" value="NZ_JAENIJ010000025.1"/>
</dbReference>
<organism evidence="1 2">
    <name type="scientific">Luteolibacter pohnpeiensis</name>
    <dbReference type="NCBI Taxonomy" id="454153"/>
    <lineage>
        <taxon>Bacteria</taxon>
        <taxon>Pseudomonadati</taxon>
        <taxon>Verrucomicrobiota</taxon>
        <taxon>Verrucomicrobiia</taxon>
        <taxon>Verrucomicrobiales</taxon>
        <taxon>Verrucomicrobiaceae</taxon>
        <taxon>Luteolibacter</taxon>
    </lineage>
</organism>
<proteinExistence type="predicted"/>
<dbReference type="Proteomes" id="UP000603141">
    <property type="component" value="Unassembled WGS sequence"/>
</dbReference>